<name>A0ACC2CIZ7_DIPCM</name>
<proteinExistence type="predicted"/>
<protein>
    <submittedName>
        <fullName evidence="1">Uncharacterized protein</fullName>
    </submittedName>
</protein>
<gene>
    <name evidence="1" type="ORF">O6H91_10G068000</name>
</gene>
<evidence type="ECO:0000313" key="2">
    <source>
        <dbReference type="Proteomes" id="UP001162992"/>
    </source>
</evidence>
<reference evidence="2" key="1">
    <citation type="journal article" date="2024" name="Proc. Natl. Acad. Sci. U.S.A.">
        <title>Extraordinary preservation of gene collinearity over three hundred million years revealed in homosporous lycophytes.</title>
        <authorList>
            <person name="Li C."/>
            <person name="Wickell D."/>
            <person name="Kuo L.Y."/>
            <person name="Chen X."/>
            <person name="Nie B."/>
            <person name="Liao X."/>
            <person name="Peng D."/>
            <person name="Ji J."/>
            <person name="Jenkins J."/>
            <person name="Williams M."/>
            <person name="Shu S."/>
            <person name="Plott C."/>
            <person name="Barry K."/>
            <person name="Rajasekar S."/>
            <person name="Grimwood J."/>
            <person name="Han X."/>
            <person name="Sun S."/>
            <person name="Hou Z."/>
            <person name="He W."/>
            <person name="Dai G."/>
            <person name="Sun C."/>
            <person name="Schmutz J."/>
            <person name="Leebens-Mack J.H."/>
            <person name="Li F.W."/>
            <person name="Wang L."/>
        </authorList>
    </citation>
    <scope>NUCLEOTIDE SEQUENCE [LARGE SCALE GENOMIC DNA]</scope>
    <source>
        <strain evidence="2">cv. PW_Plant_1</strain>
    </source>
</reference>
<comment type="caution">
    <text evidence="1">The sequence shown here is derived from an EMBL/GenBank/DDBJ whole genome shotgun (WGS) entry which is preliminary data.</text>
</comment>
<dbReference type="Proteomes" id="UP001162992">
    <property type="component" value="Chromosome 10"/>
</dbReference>
<dbReference type="EMBL" id="CM055101">
    <property type="protein sequence ID" value="KAJ7541637.1"/>
    <property type="molecule type" value="Genomic_DNA"/>
</dbReference>
<evidence type="ECO:0000313" key="1">
    <source>
        <dbReference type="EMBL" id="KAJ7541637.1"/>
    </source>
</evidence>
<organism evidence="1 2">
    <name type="scientific">Diphasiastrum complanatum</name>
    <name type="common">Issler's clubmoss</name>
    <name type="synonym">Lycopodium complanatum</name>
    <dbReference type="NCBI Taxonomy" id="34168"/>
    <lineage>
        <taxon>Eukaryota</taxon>
        <taxon>Viridiplantae</taxon>
        <taxon>Streptophyta</taxon>
        <taxon>Embryophyta</taxon>
        <taxon>Tracheophyta</taxon>
        <taxon>Lycopodiopsida</taxon>
        <taxon>Lycopodiales</taxon>
        <taxon>Lycopodiaceae</taxon>
        <taxon>Lycopodioideae</taxon>
        <taxon>Diphasiastrum</taxon>
    </lineage>
</organism>
<keyword evidence="2" id="KW-1185">Reference proteome</keyword>
<accession>A0ACC2CIZ7</accession>
<sequence length="208" mass="21935">MENVFLNSLMVGAVLLGCAVFSALASDPDSLYDYIVAPGVNPANVSADLFTFRAKKADRVAGKLIVQKISLADIPTLDGAGVSMATLYFPPGVANRLHLHPRASELLQVTGGSLFVSFIDTMGHRFDQKLQPGDAFVFPKGMVHFQINLDPKNPAHAIAAFSGANPGTIPIATTVFGSGLSVEVLQQSFNISKESVELLVAANTAPPL</sequence>